<dbReference type="EMBL" id="KV453870">
    <property type="protein sequence ID" value="ODV82956.1"/>
    <property type="molecule type" value="Genomic_DNA"/>
</dbReference>
<dbReference type="SUPFAM" id="SSF56112">
    <property type="entry name" value="Protein kinase-like (PK-like)"/>
    <property type="match status" value="1"/>
</dbReference>
<accession>A0A1E4STW4</accession>
<dbReference type="InterPro" id="IPR050538">
    <property type="entry name" value="MAP_kinase_kinase_kinase"/>
</dbReference>
<dbReference type="PANTHER" id="PTHR48016">
    <property type="entry name" value="MAP KINASE KINASE KINASE SSK2-RELATED-RELATED"/>
    <property type="match status" value="1"/>
</dbReference>
<dbReference type="AlphaFoldDB" id="A0A1E4STW4"/>
<keyword evidence="8" id="KW-1185">Reference proteome</keyword>
<proteinExistence type="predicted"/>
<gene>
    <name evidence="7" type="ORF">CANARDRAFT_204072</name>
</gene>
<evidence type="ECO:0000313" key="7">
    <source>
        <dbReference type="EMBL" id="ODV82956.1"/>
    </source>
</evidence>
<dbReference type="GO" id="GO:0004672">
    <property type="term" value="F:protein kinase activity"/>
    <property type="evidence" value="ECO:0007669"/>
    <property type="project" value="InterPro"/>
</dbReference>
<dbReference type="OrthoDB" id="8693905at2759"/>
<dbReference type="InterPro" id="IPR011009">
    <property type="entry name" value="Kinase-like_dom_sf"/>
</dbReference>
<name>A0A1E4STW4_9ASCO</name>
<keyword evidence="3" id="KW-0418">Kinase</keyword>
<dbReference type="Gene3D" id="1.10.510.10">
    <property type="entry name" value="Transferase(Phosphotransferase) domain 1"/>
    <property type="match status" value="1"/>
</dbReference>
<evidence type="ECO:0000256" key="5">
    <source>
        <dbReference type="PROSITE-ProRule" id="PRU10141"/>
    </source>
</evidence>
<evidence type="ECO:0000256" key="3">
    <source>
        <dbReference type="ARBA" id="ARBA00022777"/>
    </source>
</evidence>
<dbReference type="STRING" id="983967.A0A1E4STW4"/>
<dbReference type="PROSITE" id="PS00108">
    <property type="entry name" value="PROTEIN_KINASE_ST"/>
    <property type="match status" value="1"/>
</dbReference>
<dbReference type="GO" id="GO:0005524">
    <property type="term" value="F:ATP binding"/>
    <property type="evidence" value="ECO:0007669"/>
    <property type="project" value="UniProtKB-UniRule"/>
</dbReference>
<dbReference type="Proteomes" id="UP000094801">
    <property type="component" value="Unassembled WGS sequence"/>
</dbReference>
<evidence type="ECO:0000313" key="8">
    <source>
        <dbReference type="Proteomes" id="UP000094801"/>
    </source>
</evidence>
<reference evidence="8" key="1">
    <citation type="submission" date="2016-04" db="EMBL/GenBank/DDBJ databases">
        <title>Comparative genomics of biotechnologically important yeasts.</title>
        <authorList>
            <consortium name="DOE Joint Genome Institute"/>
            <person name="Riley R."/>
            <person name="Haridas S."/>
            <person name="Wolfe K.H."/>
            <person name="Lopes M.R."/>
            <person name="Hittinger C.T."/>
            <person name="Goker M."/>
            <person name="Salamov A."/>
            <person name="Wisecaver J."/>
            <person name="Long T.M."/>
            <person name="Aerts A.L."/>
            <person name="Barry K."/>
            <person name="Choi C."/>
            <person name="Clum A."/>
            <person name="Coughlan A.Y."/>
            <person name="Deshpande S."/>
            <person name="Douglass A.P."/>
            <person name="Hanson S.J."/>
            <person name="Klenk H.-P."/>
            <person name="Labutti K."/>
            <person name="Lapidus A."/>
            <person name="Lindquist E."/>
            <person name="Lipzen A."/>
            <person name="Meier-Kolthoff J.P."/>
            <person name="Ohm R.A."/>
            <person name="Otillar R.P."/>
            <person name="Pangilinan J."/>
            <person name="Peng Y."/>
            <person name="Rokas A."/>
            <person name="Rosa C.A."/>
            <person name="Scheuner C."/>
            <person name="Sibirny A.A."/>
            <person name="Slot J.C."/>
            <person name="Stielow J.B."/>
            <person name="Sun H."/>
            <person name="Kurtzman C.P."/>
            <person name="Blackwell M."/>
            <person name="Grigoriev I.V."/>
            <person name="Jeffries T.W."/>
        </authorList>
    </citation>
    <scope>NUCLEOTIDE SEQUENCE [LARGE SCALE GENOMIC DNA]</scope>
    <source>
        <strain evidence="8">NRRL YB-2248</strain>
    </source>
</reference>
<feature type="domain" description="Protein kinase" evidence="6">
    <location>
        <begin position="55"/>
        <end position="317"/>
    </location>
</feature>
<dbReference type="PROSITE" id="PS00107">
    <property type="entry name" value="PROTEIN_KINASE_ATP"/>
    <property type="match status" value="1"/>
</dbReference>
<evidence type="ECO:0000256" key="4">
    <source>
        <dbReference type="ARBA" id="ARBA00022840"/>
    </source>
</evidence>
<dbReference type="PROSITE" id="PS50011">
    <property type="entry name" value="PROTEIN_KINASE_DOM"/>
    <property type="match status" value="1"/>
</dbReference>
<feature type="binding site" evidence="5">
    <location>
        <position position="84"/>
    </location>
    <ligand>
        <name>ATP</name>
        <dbReference type="ChEBI" id="CHEBI:30616"/>
    </ligand>
</feature>
<evidence type="ECO:0000256" key="1">
    <source>
        <dbReference type="ARBA" id="ARBA00022679"/>
    </source>
</evidence>
<keyword evidence="4 5" id="KW-0067">ATP-binding</keyword>
<keyword evidence="2 5" id="KW-0547">Nucleotide-binding</keyword>
<evidence type="ECO:0000259" key="6">
    <source>
        <dbReference type="PROSITE" id="PS50011"/>
    </source>
</evidence>
<dbReference type="InterPro" id="IPR008271">
    <property type="entry name" value="Ser/Thr_kinase_AS"/>
</dbReference>
<sequence>MSHSRNSLLSLFVETDQDLSFGEFEDDLSLLNISGHNGKTIKITNDLTKEQFNHYKIDKIIGKGAFGDVYKVKNVETDLIYAMKSIDIPNDNNDNKDQTWMNEVLLMKQFNHDNVVKLNHYYISSNSCHLIMEYCNGGSLRDLYQKSGCLNEFKIVNFTIQILNGLQYLHNNNFVHSDIKASNILLKDNIIKLADFGVSEQIDLNNPKKKANGSPYWMAPEVIRLKGVTPKSDIWSLGATIIELLTCNPPFYNLDPFPACHAIGSNESIPIPNNISIECFDFLKNHCFIKDPLKRSGCDELLNHPCGCNELLNHPWLNKMENNNNGKIDLKYIELNYQDDDYEDDFEIEKPELLYKTIRTINKKQRLKFYKDASLEVFKNDLNVLNFIDDIKTATFEQIKEINRVFKQQVDVLNLHELIGSKLVSQLKELSVKLFIFEKEDCLIDICEILINLFQFAKPTVNDFIFNNGGDLSKLIKSINNAKFVELASLLIDMKLRIVFFNCGGTSEIHTDYNDNDDSDDIKVFDYLPFNDNEPSNEVLIMVEELIEQELMNYNLSNIHPKVKMIEHNDKLKELFDGDGDGGGVKLSNYSNLLNDDFKDTSNNDRLKIALSYSQMRYRTLLLNQFNDADKRIKLTMSQQMNDNQSNVNTINENKKLIQLDNLKQFKNDLINVNNLQKRKIETIMNSRKKICLDNQPVFNYLQEKWNDKLNEVVDLGVTLAERELNE</sequence>
<organism evidence="7 8">
    <name type="scientific">[Candida] arabinofermentans NRRL YB-2248</name>
    <dbReference type="NCBI Taxonomy" id="983967"/>
    <lineage>
        <taxon>Eukaryota</taxon>
        <taxon>Fungi</taxon>
        <taxon>Dikarya</taxon>
        <taxon>Ascomycota</taxon>
        <taxon>Saccharomycotina</taxon>
        <taxon>Pichiomycetes</taxon>
        <taxon>Pichiales</taxon>
        <taxon>Pichiaceae</taxon>
        <taxon>Ogataea</taxon>
        <taxon>Ogataea/Candida clade</taxon>
    </lineage>
</organism>
<dbReference type="FunFam" id="3.30.200.20:FF:000042">
    <property type="entry name" value="Aurora kinase A"/>
    <property type="match status" value="1"/>
</dbReference>
<evidence type="ECO:0000256" key="2">
    <source>
        <dbReference type="ARBA" id="ARBA00022741"/>
    </source>
</evidence>
<dbReference type="InterPro" id="IPR000719">
    <property type="entry name" value="Prot_kinase_dom"/>
</dbReference>
<dbReference type="GO" id="GO:0000165">
    <property type="term" value="P:MAPK cascade"/>
    <property type="evidence" value="ECO:0007669"/>
    <property type="project" value="UniProtKB-ARBA"/>
</dbReference>
<dbReference type="GO" id="GO:0030447">
    <property type="term" value="P:filamentous growth"/>
    <property type="evidence" value="ECO:0007669"/>
    <property type="project" value="UniProtKB-ARBA"/>
</dbReference>
<dbReference type="PANTHER" id="PTHR48016:SF56">
    <property type="entry name" value="MAPKK KINASE"/>
    <property type="match status" value="1"/>
</dbReference>
<keyword evidence="1" id="KW-0808">Transferase</keyword>
<protein>
    <recommendedName>
        <fullName evidence="6">Protein kinase domain-containing protein</fullName>
    </recommendedName>
</protein>
<dbReference type="Pfam" id="PF00069">
    <property type="entry name" value="Pkinase"/>
    <property type="match status" value="1"/>
</dbReference>
<dbReference type="SMART" id="SM00220">
    <property type="entry name" value="S_TKc"/>
    <property type="match status" value="1"/>
</dbReference>
<dbReference type="InterPro" id="IPR017441">
    <property type="entry name" value="Protein_kinase_ATP_BS"/>
</dbReference>